<proteinExistence type="predicted"/>
<organism evidence="1 2">
    <name type="scientific">Lactarius akahatsu</name>
    <dbReference type="NCBI Taxonomy" id="416441"/>
    <lineage>
        <taxon>Eukaryota</taxon>
        <taxon>Fungi</taxon>
        <taxon>Dikarya</taxon>
        <taxon>Basidiomycota</taxon>
        <taxon>Agaricomycotina</taxon>
        <taxon>Agaricomycetes</taxon>
        <taxon>Russulales</taxon>
        <taxon>Russulaceae</taxon>
        <taxon>Lactarius</taxon>
    </lineage>
</organism>
<dbReference type="EMBL" id="JAKELL010000130">
    <property type="protein sequence ID" value="KAH8980794.1"/>
    <property type="molecule type" value="Genomic_DNA"/>
</dbReference>
<accession>A0AAD4Q3E4</accession>
<evidence type="ECO:0000313" key="1">
    <source>
        <dbReference type="EMBL" id="KAH8980794.1"/>
    </source>
</evidence>
<dbReference type="AlphaFoldDB" id="A0AAD4Q3E4"/>
<comment type="caution">
    <text evidence="1">The sequence shown here is derived from an EMBL/GenBank/DDBJ whole genome shotgun (WGS) entry which is preliminary data.</text>
</comment>
<reference evidence="1" key="1">
    <citation type="submission" date="2022-01" db="EMBL/GenBank/DDBJ databases">
        <title>Comparative genomics reveals a dynamic genome evolution in the ectomycorrhizal milk-cap (Lactarius) mushrooms.</title>
        <authorList>
            <consortium name="DOE Joint Genome Institute"/>
            <person name="Lebreton A."/>
            <person name="Tang N."/>
            <person name="Kuo A."/>
            <person name="LaButti K."/>
            <person name="Drula E."/>
            <person name="Barry K."/>
            <person name="Clum A."/>
            <person name="Lipzen A."/>
            <person name="Mousain D."/>
            <person name="Ng V."/>
            <person name="Wang R."/>
            <person name="Wang X."/>
            <person name="Dai Y."/>
            <person name="Henrissat B."/>
            <person name="Grigoriev I.V."/>
            <person name="Guerin-Laguette A."/>
            <person name="Yu F."/>
            <person name="Martin F.M."/>
        </authorList>
    </citation>
    <scope>NUCLEOTIDE SEQUENCE</scope>
    <source>
        <strain evidence="1">QP</strain>
    </source>
</reference>
<gene>
    <name evidence="1" type="ORF">EDB92DRAFT_1820460</name>
</gene>
<dbReference type="Proteomes" id="UP001201163">
    <property type="component" value="Unassembled WGS sequence"/>
</dbReference>
<evidence type="ECO:0000313" key="2">
    <source>
        <dbReference type="Proteomes" id="UP001201163"/>
    </source>
</evidence>
<keyword evidence="2" id="KW-1185">Reference proteome</keyword>
<sequence>MVLQGHTKDVLVLNYPIQSIVHRTSTSEVKGLLHAVMYSNEVATNINVLEVDQQALVATVDAVPCCCVSALTSGNPITWLATMYDGVGHNCFPIIKAFNFGIIGAHVLTTLHTDFDHTLWLQSLSTSKSRKNACVQMLWDEADTWEDSLRSLPYLKQFRFRSWKSLRETKGMEDMRVQQWLIFVPPSLCEVRVMTGARQDQCRLIYWKVDNQRGSWWNAFEQMVSRKDINGIVL</sequence>
<protein>
    <submittedName>
        <fullName evidence="1">Uncharacterized protein</fullName>
    </submittedName>
</protein>
<name>A0AAD4Q3E4_9AGAM</name>